<dbReference type="AlphaFoldDB" id="A0AAD7MB07"/>
<sequence>MNVLDSSHNQKTTVDLRLVRSSTEFRRVLVGVIEDCEVVCYKYILDGGPRVGVHGKVVRVMKQATGDGTGYYIELSAIRGKEAEFEGQCKVLKDLVASEQGVYSVKPDLEEIVEHPTVPGRRRTYARSEVPSIIFLSACSTIAPRTANS</sequence>
<organism evidence="1 2">
    <name type="scientific">Mycena rosella</name>
    <name type="common">Pink bonnet</name>
    <name type="synonym">Agaricus rosellus</name>
    <dbReference type="NCBI Taxonomy" id="1033263"/>
    <lineage>
        <taxon>Eukaryota</taxon>
        <taxon>Fungi</taxon>
        <taxon>Dikarya</taxon>
        <taxon>Basidiomycota</taxon>
        <taxon>Agaricomycotina</taxon>
        <taxon>Agaricomycetes</taxon>
        <taxon>Agaricomycetidae</taxon>
        <taxon>Agaricales</taxon>
        <taxon>Marasmiineae</taxon>
        <taxon>Mycenaceae</taxon>
        <taxon>Mycena</taxon>
    </lineage>
</organism>
<protein>
    <submittedName>
        <fullName evidence="1">Uncharacterized protein</fullName>
    </submittedName>
</protein>
<evidence type="ECO:0000313" key="1">
    <source>
        <dbReference type="EMBL" id="KAJ7708385.1"/>
    </source>
</evidence>
<proteinExistence type="predicted"/>
<reference evidence="1" key="1">
    <citation type="submission" date="2023-03" db="EMBL/GenBank/DDBJ databases">
        <title>Massive genome expansion in bonnet fungi (Mycena s.s.) driven by repeated elements and novel gene families across ecological guilds.</title>
        <authorList>
            <consortium name="Lawrence Berkeley National Laboratory"/>
            <person name="Harder C.B."/>
            <person name="Miyauchi S."/>
            <person name="Viragh M."/>
            <person name="Kuo A."/>
            <person name="Thoen E."/>
            <person name="Andreopoulos B."/>
            <person name="Lu D."/>
            <person name="Skrede I."/>
            <person name="Drula E."/>
            <person name="Henrissat B."/>
            <person name="Morin E."/>
            <person name="Kohler A."/>
            <person name="Barry K."/>
            <person name="LaButti K."/>
            <person name="Morin E."/>
            <person name="Salamov A."/>
            <person name="Lipzen A."/>
            <person name="Mereny Z."/>
            <person name="Hegedus B."/>
            <person name="Baldrian P."/>
            <person name="Stursova M."/>
            <person name="Weitz H."/>
            <person name="Taylor A."/>
            <person name="Grigoriev I.V."/>
            <person name="Nagy L.G."/>
            <person name="Martin F."/>
            <person name="Kauserud H."/>
        </authorList>
    </citation>
    <scope>NUCLEOTIDE SEQUENCE</scope>
    <source>
        <strain evidence="1">CBHHK067</strain>
    </source>
</reference>
<accession>A0AAD7MB07</accession>
<dbReference type="Proteomes" id="UP001221757">
    <property type="component" value="Unassembled WGS sequence"/>
</dbReference>
<evidence type="ECO:0000313" key="2">
    <source>
        <dbReference type="Proteomes" id="UP001221757"/>
    </source>
</evidence>
<name>A0AAD7MB07_MYCRO</name>
<comment type="caution">
    <text evidence="1">The sequence shown here is derived from an EMBL/GenBank/DDBJ whole genome shotgun (WGS) entry which is preliminary data.</text>
</comment>
<keyword evidence="2" id="KW-1185">Reference proteome</keyword>
<dbReference type="EMBL" id="JARKIE010000004">
    <property type="protein sequence ID" value="KAJ7708385.1"/>
    <property type="molecule type" value="Genomic_DNA"/>
</dbReference>
<gene>
    <name evidence="1" type="ORF">B0H17DRAFT_1191828</name>
</gene>